<evidence type="ECO:0008006" key="3">
    <source>
        <dbReference type="Google" id="ProtNLM"/>
    </source>
</evidence>
<proteinExistence type="predicted"/>
<evidence type="ECO:0000313" key="2">
    <source>
        <dbReference type="Proteomes" id="UP001157006"/>
    </source>
</evidence>
<keyword evidence="2" id="KW-1185">Reference proteome</keyword>
<gene>
    <name evidence="1" type="ORF">VFH_II208320</name>
</gene>
<sequence>MLIFLELLRNIWSNFSLDDLPVLKSIFIEGCINLKSILFAEDAPQKSLSFLRITRIWDCNELESFYSGGLVTPNLIYFAVWKCDKLPSLPEALNTLSDLQEMAIDNLLNLHSYFIDDLPINLQELTVGSVGGIIWNTEPTWEHLTCLSGLRISSDDMVNKLMVPLLPPLLVTLCISGFNYTSIDGKWFQHLTFLCKIVIANALKLKSLPKEGFPSSLSIAHIPSIIIDDELIT</sequence>
<accession>A0AAV0ZT16</accession>
<dbReference type="Proteomes" id="UP001157006">
    <property type="component" value="Chromosome 2"/>
</dbReference>
<dbReference type="InterPro" id="IPR032675">
    <property type="entry name" value="LRR_dom_sf"/>
</dbReference>
<name>A0AAV0ZT16_VICFA</name>
<dbReference type="Gene3D" id="3.80.10.10">
    <property type="entry name" value="Ribonuclease Inhibitor"/>
    <property type="match status" value="1"/>
</dbReference>
<protein>
    <recommendedName>
        <fullName evidence="3">CC-NBS-LRR resistance protein</fullName>
    </recommendedName>
</protein>
<dbReference type="SUPFAM" id="SSF52058">
    <property type="entry name" value="L domain-like"/>
    <property type="match status" value="1"/>
</dbReference>
<organism evidence="1 2">
    <name type="scientific">Vicia faba</name>
    <name type="common">Broad bean</name>
    <name type="synonym">Faba vulgaris</name>
    <dbReference type="NCBI Taxonomy" id="3906"/>
    <lineage>
        <taxon>Eukaryota</taxon>
        <taxon>Viridiplantae</taxon>
        <taxon>Streptophyta</taxon>
        <taxon>Embryophyta</taxon>
        <taxon>Tracheophyta</taxon>
        <taxon>Spermatophyta</taxon>
        <taxon>Magnoliopsida</taxon>
        <taxon>eudicotyledons</taxon>
        <taxon>Gunneridae</taxon>
        <taxon>Pentapetalae</taxon>
        <taxon>rosids</taxon>
        <taxon>fabids</taxon>
        <taxon>Fabales</taxon>
        <taxon>Fabaceae</taxon>
        <taxon>Papilionoideae</taxon>
        <taxon>50 kb inversion clade</taxon>
        <taxon>NPAAA clade</taxon>
        <taxon>Hologalegina</taxon>
        <taxon>IRL clade</taxon>
        <taxon>Fabeae</taxon>
        <taxon>Vicia</taxon>
    </lineage>
</organism>
<dbReference type="EMBL" id="OX451737">
    <property type="protein sequence ID" value="CAI8600148.1"/>
    <property type="molecule type" value="Genomic_DNA"/>
</dbReference>
<reference evidence="1 2" key="1">
    <citation type="submission" date="2023-01" db="EMBL/GenBank/DDBJ databases">
        <authorList>
            <person name="Kreplak J."/>
        </authorList>
    </citation>
    <scope>NUCLEOTIDE SEQUENCE [LARGE SCALE GENOMIC DNA]</scope>
</reference>
<dbReference type="AlphaFoldDB" id="A0AAV0ZT16"/>
<evidence type="ECO:0000313" key="1">
    <source>
        <dbReference type="EMBL" id="CAI8600148.1"/>
    </source>
</evidence>